<evidence type="ECO:0000313" key="11">
    <source>
        <dbReference type="Proteomes" id="UP000235672"/>
    </source>
</evidence>
<evidence type="ECO:0000256" key="4">
    <source>
        <dbReference type="ARBA" id="ARBA00022880"/>
    </source>
</evidence>
<proteinExistence type="inferred from homology"/>
<accession>A0A2J6PG26</accession>
<dbReference type="GO" id="GO:0003677">
    <property type="term" value="F:DNA binding"/>
    <property type="evidence" value="ECO:0007669"/>
    <property type="project" value="TreeGrafter"/>
</dbReference>
<dbReference type="InterPro" id="IPR040038">
    <property type="entry name" value="TIPIN/Csm3/Swi3"/>
</dbReference>
<evidence type="ECO:0000256" key="1">
    <source>
        <dbReference type="ARBA" id="ARBA00004123"/>
    </source>
</evidence>
<organism evidence="10 11">
    <name type="scientific">Hyaloscypha hepaticicola</name>
    <dbReference type="NCBI Taxonomy" id="2082293"/>
    <lineage>
        <taxon>Eukaryota</taxon>
        <taxon>Fungi</taxon>
        <taxon>Dikarya</taxon>
        <taxon>Ascomycota</taxon>
        <taxon>Pezizomycotina</taxon>
        <taxon>Leotiomycetes</taxon>
        <taxon>Helotiales</taxon>
        <taxon>Hyaloscyphaceae</taxon>
        <taxon>Hyaloscypha</taxon>
    </lineage>
</organism>
<dbReference type="AlphaFoldDB" id="A0A2J6PG26"/>
<protein>
    <recommendedName>
        <fullName evidence="7">Chromosome segregation in meiosis protein</fullName>
    </recommendedName>
</protein>
<name>A0A2J6PG26_9HELO</name>
<evidence type="ECO:0000256" key="7">
    <source>
        <dbReference type="RuleBase" id="RU366049"/>
    </source>
</evidence>
<dbReference type="PANTHER" id="PTHR13220:SF11">
    <property type="entry name" value="TIMELESS-INTERACTING PROTEIN"/>
    <property type="match status" value="1"/>
</dbReference>
<dbReference type="GO" id="GO:0000076">
    <property type="term" value="P:DNA replication checkpoint signaling"/>
    <property type="evidence" value="ECO:0007669"/>
    <property type="project" value="UniProtKB-UniRule"/>
</dbReference>
<dbReference type="Pfam" id="PF07962">
    <property type="entry name" value="Swi3"/>
    <property type="match status" value="1"/>
</dbReference>
<evidence type="ECO:0000256" key="5">
    <source>
        <dbReference type="ARBA" id="ARBA00023242"/>
    </source>
</evidence>
<evidence type="ECO:0000259" key="9">
    <source>
        <dbReference type="Pfam" id="PF07962"/>
    </source>
</evidence>
<dbReference type="Proteomes" id="UP000235672">
    <property type="component" value="Unassembled WGS sequence"/>
</dbReference>
<feature type="domain" description="Chromosome segregation in meiosis protein 3" evidence="9">
    <location>
        <begin position="82"/>
        <end position="163"/>
    </location>
</feature>
<evidence type="ECO:0000256" key="3">
    <source>
        <dbReference type="ARBA" id="ARBA00022763"/>
    </source>
</evidence>
<feature type="region of interest" description="Disordered" evidence="8">
    <location>
        <begin position="1"/>
        <end position="24"/>
    </location>
</feature>
<keyword evidence="6 7" id="KW-0131">Cell cycle</keyword>
<dbReference type="GO" id="GO:0006974">
    <property type="term" value="P:DNA damage response"/>
    <property type="evidence" value="ECO:0007669"/>
    <property type="project" value="UniProtKB-KW"/>
</dbReference>
<comment type="subcellular location">
    <subcellularLocation>
        <location evidence="1 7">Nucleus</location>
    </subcellularLocation>
</comment>
<keyword evidence="3 7" id="KW-0227">DNA damage</keyword>
<dbReference type="PANTHER" id="PTHR13220">
    <property type="entry name" value="TIMELESS INTERACTING-RELATED"/>
    <property type="match status" value="1"/>
</dbReference>
<dbReference type="GO" id="GO:0031297">
    <property type="term" value="P:replication fork processing"/>
    <property type="evidence" value="ECO:0007669"/>
    <property type="project" value="UniProtKB-UniRule"/>
</dbReference>
<sequence>MSTSVASRPLPTDGPTAGGDELDDLFDYDVDDINDPFSENYVVPGSKERAKEEAAKVKADADLGIDKKLEITRQPRAPRVRLDEDRLLSANGIPKLRAKAKHHLKFKGKGHEYSDASRLLSFYQLWLDDLFPKAKFLDALAMVEKTGHKKRMQMMRMEWINEGKPHSSVHQDSIFDEPALPPREIGEREKTAPRVAPIFEKRASERPKTPVADAEADMDDDIYDATPRPRRQPAKESISQTDSLFGGTTQSIFGPAKTVVEDGPDEDELDALMADLDNEALQRDLQPVAAPAKPAAAITQEIDEDEMEAMAEMDMW</sequence>
<dbReference type="OrthoDB" id="437078at2759"/>
<reference evidence="10 11" key="1">
    <citation type="submission" date="2016-05" db="EMBL/GenBank/DDBJ databases">
        <title>A degradative enzymes factory behind the ericoid mycorrhizal symbiosis.</title>
        <authorList>
            <consortium name="DOE Joint Genome Institute"/>
            <person name="Martino E."/>
            <person name="Morin E."/>
            <person name="Grelet G."/>
            <person name="Kuo A."/>
            <person name="Kohler A."/>
            <person name="Daghino S."/>
            <person name="Barry K."/>
            <person name="Choi C."/>
            <person name="Cichocki N."/>
            <person name="Clum A."/>
            <person name="Copeland A."/>
            <person name="Hainaut M."/>
            <person name="Haridas S."/>
            <person name="Labutti K."/>
            <person name="Lindquist E."/>
            <person name="Lipzen A."/>
            <person name="Khouja H.-R."/>
            <person name="Murat C."/>
            <person name="Ohm R."/>
            <person name="Olson A."/>
            <person name="Spatafora J."/>
            <person name="Veneault-Fourrey C."/>
            <person name="Henrissat B."/>
            <person name="Grigoriev I."/>
            <person name="Martin F."/>
            <person name="Perotto S."/>
        </authorList>
    </citation>
    <scope>NUCLEOTIDE SEQUENCE [LARGE SCALE GENOMIC DNA]</scope>
    <source>
        <strain evidence="10 11">UAMH 7357</strain>
    </source>
</reference>
<gene>
    <name evidence="10" type="ORF">NA56DRAFT_612718</name>
</gene>
<dbReference type="InterPro" id="IPR012923">
    <property type="entry name" value="Csm3"/>
</dbReference>
<keyword evidence="5 7" id="KW-0539">Nucleus</keyword>
<keyword evidence="4" id="KW-0236">DNA replication inhibitor</keyword>
<comment type="function">
    <text evidence="7">Plays an important role in the control of DNA replication and the maintenance of replication fork stability.</text>
</comment>
<evidence type="ECO:0000313" key="10">
    <source>
        <dbReference type="EMBL" id="PMD13005.1"/>
    </source>
</evidence>
<feature type="compositionally biased region" description="Polar residues" evidence="8">
    <location>
        <begin position="237"/>
        <end position="252"/>
    </location>
</feature>
<evidence type="ECO:0000256" key="8">
    <source>
        <dbReference type="SAM" id="MobiDB-lite"/>
    </source>
</evidence>
<keyword evidence="11" id="KW-1185">Reference proteome</keyword>
<evidence type="ECO:0000256" key="2">
    <source>
        <dbReference type="ARBA" id="ARBA00006075"/>
    </source>
</evidence>
<feature type="region of interest" description="Disordered" evidence="8">
    <location>
        <begin position="226"/>
        <end position="263"/>
    </location>
</feature>
<dbReference type="EMBL" id="KZ613537">
    <property type="protein sequence ID" value="PMD13005.1"/>
    <property type="molecule type" value="Genomic_DNA"/>
</dbReference>
<dbReference type="STRING" id="1745343.A0A2J6PG26"/>
<dbReference type="GO" id="GO:0031298">
    <property type="term" value="C:replication fork protection complex"/>
    <property type="evidence" value="ECO:0007669"/>
    <property type="project" value="TreeGrafter"/>
</dbReference>
<comment type="similarity">
    <text evidence="2 7">Belongs to the CSM3 family.</text>
</comment>
<dbReference type="GO" id="GO:0043111">
    <property type="term" value="P:replication fork arrest"/>
    <property type="evidence" value="ECO:0007669"/>
    <property type="project" value="TreeGrafter"/>
</dbReference>
<evidence type="ECO:0000256" key="6">
    <source>
        <dbReference type="ARBA" id="ARBA00023306"/>
    </source>
</evidence>